<reference evidence="2" key="1">
    <citation type="submission" date="2016-09" db="EMBL/GenBank/DDBJ databases">
        <authorList>
            <person name="Gulvik C.A."/>
        </authorList>
    </citation>
    <scope>NUCLEOTIDE SEQUENCE [LARGE SCALE GENOMIC DNA]</scope>
    <source>
        <strain evidence="2">LMG 8895</strain>
    </source>
</reference>
<dbReference type="Proteomes" id="UP000095094">
    <property type="component" value="Unassembled WGS sequence"/>
</dbReference>
<dbReference type="AlphaFoldDB" id="A0A1E5H161"/>
<gene>
    <name evidence="1" type="ORF">BCR25_15785</name>
</gene>
<protein>
    <submittedName>
        <fullName evidence="1">Uncharacterized protein</fullName>
    </submittedName>
</protein>
<dbReference type="RefSeq" id="WP_069662510.1">
    <property type="nucleotide sequence ID" value="NZ_JBHUJJ010000002.1"/>
</dbReference>
<sequence length="60" mass="6829">MMIFIAGMMFGSFGGVLIMLFVQGAYNGDAEWKIECDKEFMNQDRERSALRSQSRSKGNK</sequence>
<proteinExistence type="predicted"/>
<keyword evidence="2" id="KW-1185">Reference proteome</keyword>
<organism evidence="1 2">
    <name type="scientific">Enterococcus termitis</name>
    <dbReference type="NCBI Taxonomy" id="332950"/>
    <lineage>
        <taxon>Bacteria</taxon>
        <taxon>Bacillati</taxon>
        <taxon>Bacillota</taxon>
        <taxon>Bacilli</taxon>
        <taxon>Lactobacillales</taxon>
        <taxon>Enterococcaceae</taxon>
        <taxon>Enterococcus</taxon>
    </lineage>
</organism>
<accession>A0A1E5H161</accession>
<name>A0A1E5H161_9ENTE</name>
<comment type="caution">
    <text evidence="1">The sequence shown here is derived from an EMBL/GenBank/DDBJ whole genome shotgun (WGS) entry which is preliminary data.</text>
</comment>
<evidence type="ECO:0000313" key="1">
    <source>
        <dbReference type="EMBL" id="OEG18661.1"/>
    </source>
</evidence>
<dbReference type="EMBL" id="MIJY01000005">
    <property type="protein sequence ID" value="OEG18661.1"/>
    <property type="molecule type" value="Genomic_DNA"/>
</dbReference>
<evidence type="ECO:0000313" key="2">
    <source>
        <dbReference type="Proteomes" id="UP000095094"/>
    </source>
</evidence>